<protein>
    <recommendedName>
        <fullName evidence="3">Secreted protein</fullName>
    </recommendedName>
</protein>
<evidence type="ECO:0000313" key="1">
    <source>
        <dbReference type="EMBL" id="KAH0854568.1"/>
    </source>
</evidence>
<keyword evidence="2" id="KW-1185">Reference proteome</keyword>
<name>A0ABQ7XFF5_BRANA</name>
<evidence type="ECO:0000313" key="2">
    <source>
        <dbReference type="Proteomes" id="UP000824890"/>
    </source>
</evidence>
<dbReference type="Proteomes" id="UP000824890">
    <property type="component" value="Unassembled WGS sequence"/>
</dbReference>
<gene>
    <name evidence="1" type="ORF">HID58_063704</name>
</gene>
<organism evidence="1 2">
    <name type="scientific">Brassica napus</name>
    <name type="common">Rape</name>
    <dbReference type="NCBI Taxonomy" id="3708"/>
    <lineage>
        <taxon>Eukaryota</taxon>
        <taxon>Viridiplantae</taxon>
        <taxon>Streptophyta</taxon>
        <taxon>Embryophyta</taxon>
        <taxon>Tracheophyta</taxon>
        <taxon>Spermatophyta</taxon>
        <taxon>Magnoliopsida</taxon>
        <taxon>eudicotyledons</taxon>
        <taxon>Gunneridae</taxon>
        <taxon>Pentapetalae</taxon>
        <taxon>rosids</taxon>
        <taxon>malvids</taxon>
        <taxon>Brassicales</taxon>
        <taxon>Brassicaceae</taxon>
        <taxon>Brassiceae</taxon>
        <taxon>Brassica</taxon>
    </lineage>
</organism>
<comment type="caution">
    <text evidence="1">The sequence shown here is derived from an EMBL/GenBank/DDBJ whole genome shotgun (WGS) entry which is preliminary data.</text>
</comment>
<proteinExistence type="predicted"/>
<evidence type="ECO:0008006" key="3">
    <source>
        <dbReference type="Google" id="ProtNLM"/>
    </source>
</evidence>
<accession>A0ABQ7XFF5</accession>
<dbReference type="EMBL" id="JAGKQM010000368">
    <property type="protein sequence ID" value="KAH0854568.1"/>
    <property type="molecule type" value="Genomic_DNA"/>
</dbReference>
<reference evidence="1 2" key="1">
    <citation type="submission" date="2021-05" db="EMBL/GenBank/DDBJ databases">
        <title>Genome Assembly of Synthetic Allotetraploid Brassica napus Reveals Homoeologous Exchanges between Subgenomes.</title>
        <authorList>
            <person name="Davis J.T."/>
        </authorList>
    </citation>
    <scope>NUCLEOTIDE SEQUENCE [LARGE SCALE GENOMIC DNA]</scope>
    <source>
        <strain evidence="2">cv. Da-Ae</strain>
        <tissue evidence="1">Seedling</tissue>
    </source>
</reference>
<sequence>MKMKVETALVILSVLISIQLCYGGLVLATGRARASLQATKLISWNLTVPHHATADQRRETNGYACVRQMDFQYIRYRFQLFMLHCLQLLCWTFEEAIFIKETPSRHTNLLRRSYFSSLPCLHVFTTFIEGPAMFLDKALQSLQTENLAGTALPT</sequence>